<dbReference type="SUPFAM" id="SSF47384">
    <property type="entry name" value="Homodimeric domain of signal transducing histidine kinase"/>
    <property type="match status" value="1"/>
</dbReference>
<keyword evidence="15" id="KW-0902">Two-component regulatory system</keyword>
<dbReference type="CDD" id="cd00082">
    <property type="entry name" value="HisKA"/>
    <property type="match status" value="1"/>
</dbReference>
<dbReference type="InterPro" id="IPR000014">
    <property type="entry name" value="PAS"/>
</dbReference>
<dbReference type="EC" id="2.7.13.3" evidence="3"/>
<dbReference type="Pfam" id="PF02518">
    <property type="entry name" value="HATPase_c"/>
    <property type="match status" value="1"/>
</dbReference>
<dbReference type="GO" id="GO:0000155">
    <property type="term" value="F:phosphorelay sensor kinase activity"/>
    <property type="evidence" value="ECO:0007669"/>
    <property type="project" value="InterPro"/>
</dbReference>
<dbReference type="CDD" id="cd00130">
    <property type="entry name" value="PAS"/>
    <property type="match status" value="1"/>
</dbReference>
<keyword evidence="8" id="KW-0592">Phosphate transport</keyword>
<evidence type="ECO:0000256" key="15">
    <source>
        <dbReference type="ARBA" id="ARBA00023012"/>
    </source>
</evidence>
<dbReference type="PRINTS" id="PR00344">
    <property type="entry name" value="BCTRLSENSOR"/>
</dbReference>
<dbReference type="Gene3D" id="1.10.287.130">
    <property type="match status" value="1"/>
</dbReference>
<dbReference type="InterPro" id="IPR021766">
    <property type="entry name" value="PhoR_N"/>
</dbReference>
<dbReference type="GO" id="GO:0006817">
    <property type="term" value="P:phosphate ion transport"/>
    <property type="evidence" value="ECO:0007669"/>
    <property type="project" value="UniProtKB-KW"/>
</dbReference>
<evidence type="ECO:0000313" key="20">
    <source>
        <dbReference type="EMBL" id="BBA35294.1"/>
    </source>
</evidence>
<comment type="function">
    <text evidence="17">Member of the two-component regulatory system PhoR/PhoB involved in the phosphate regulon genes expression. PhoR may function as a membrane-associated protein kinase that phosphorylates PhoB in response to environmental signals.</text>
</comment>
<evidence type="ECO:0000256" key="8">
    <source>
        <dbReference type="ARBA" id="ARBA00022592"/>
    </source>
</evidence>
<dbReference type="OrthoDB" id="9813151at2"/>
<keyword evidence="9" id="KW-0808">Transferase</keyword>
<dbReference type="SMART" id="SM00091">
    <property type="entry name" value="PAS"/>
    <property type="match status" value="1"/>
</dbReference>
<dbReference type="AlphaFoldDB" id="A0A250KUV1"/>
<keyword evidence="12 20" id="KW-0418">Kinase</keyword>
<dbReference type="InterPro" id="IPR003594">
    <property type="entry name" value="HATPase_dom"/>
</dbReference>
<proteinExistence type="predicted"/>
<dbReference type="InterPro" id="IPR050351">
    <property type="entry name" value="BphY/WalK/GraS-like"/>
</dbReference>
<keyword evidence="14 18" id="KW-1133">Transmembrane helix</keyword>
<comment type="catalytic activity">
    <reaction evidence="1">
        <text>ATP + protein L-histidine = ADP + protein N-phospho-L-histidine.</text>
        <dbReference type="EC" id="2.7.13.3"/>
    </reaction>
</comment>
<dbReference type="EMBL" id="AP017928">
    <property type="protein sequence ID" value="BBA35294.1"/>
    <property type="molecule type" value="Genomic_DNA"/>
</dbReference>
<dbReference type="Pfam" id="PF00512">
    <property type="entry name" value="HisKA"/>
    <property type="match status" value="1"/>
</dbReference>
<evidence type="ECO:0000256" key="3">
    <source>
        <dbReference type="ARBA" id="ARBA00012438"/>
    </source>
</evidence>
<protein>
    <recommendedName>
        <fullName evidence="4">Phosphate regulon sensor protein PhoR</fullName>
        <ecNumber evidence="3">2.7.13.3</ecNumber>
    </recommendedName>
</protein>
<evidence type="ECO:0000256" key="14">
    <source>
        <dbReference type="ARBA" id="ARBA00022989"/>
    </source>
</evidence>
<keyword evidence="10 18" id="KW-0812">Transmembrane</keyword>
<dbReference type="InterPro" id="IPR004358">
    <property type="entry name" value="Sig_transdc_His_kin-like_C"/>
</dbReference>
<dbReference type="InterPro" id="IPR005467">
    <property type="entry name" value="His_kinase_dom"/>
</dbReference>
<dbReference type="PANTHER" id="PTHR45453">
    <property type="entry name" value="PHOSPHATE REGULON SENSOR PROTEIN PHOR"/>
    <property type="match status" value="1"/>
</dbReference>
<dbReference type="InterPro" id="IPR014310">
    <property type="entry name" value="Sig_transdc_His_kinase_PhoR"/>
</dbReference>
<dbReference type="GO" id="GO:0005524">
    <property type="term" value="F:ATP binding"/>
    <property type="evidence" value="ECO:0007669"/>
    <property type="project" value="UniProtKB-KW"/>
</dbReference>
<keyword evidence="13" id="KW-0067">ATP-binding</keyword>
<evidence type="ECO:0000259" key="19">
    <source>
        <dbReference type="PROSITE" id="PS50109"/>
    </source>
</evidence>
<feature type="domain" description="Histidine kinase" evidence="19">
    <location>
        <begin position="209"/>
        <end position="425"/>
    </location>
</feature>
<gene>
    <name evidence="20" type="ORF">sS8_3356</name>
</gene>
<evidence type="ECO:0000256" key="10">
    <source>
        <dbReference type="ARBA" id="ARBA00022692"/>
    </source>
</evidence>
<name>A0A250KUV1_9GAMM</name>
<evidence type="ECO:0000256" key="18">
    <source>
        <dbReference type="SAM" id="Phobius"/>
    </source>
</evidence>
<dbReference type="Gene3D" id="3.30.450.20">
    <property type="entry name" value="PAS domain"/>
    <property type="match status" value="1"/>
</dbReference>
<dbReference type="FunFam" id="1.10.287.130:FF:000001">
    <property type="entry name" value="Two-component sensor histidine kinase"/>
    <property type="match status" value="1"/>
</dbReference>
<dbReference type="NCBIfam" id="TIGR02966">
    <property type="entry name" value="phoR_proteo"/>
    <property type="match status" value="1"/>
</dbReference>
<dbReference type="SMART" id="SM00387">
    <property type="entry name" value="HATPase_c"/>
    <property type="match status" value="1"/>
</dbReference>
<evidence type="ECO:0000256" key="12">
    <source>
        <dbReference type="ARBA" id="ARBA00022777"/>
    </source>
</evidence>
<evidence type="ECO:0000256" key="4">
    <source>
        <dbReference type="ARBA" id="ARBA00019665"/>
    </source>
</evidence>
<dbReference type="InterPro" id="IPR035965">
    <property type="entry name" value="PAS-like_dom_sf"/>
</dbReference>
<keyword evidence="6" id="KW-1003">Cell membrane</keyword>
<dbReference type="GO" id="GO:0016036">
    <property type="term" value="P:cellular response to phosphate starvation"/>
    <property type="evidence" value="ECO:0007669"/>
    <property type="project" value="TreeGrafter"/>
</dbReference>
<comment type="subcellular location">
    <subcellularLocation>
        <location evidence="2">Cell membrane</location>
    </subcellularLocation>
</comment>
<keyword evidence="5" id="KW-0813">Transport</keyword>
<dbReference type="KEGG" id="mmai:sS8_3356"/>
<evidence type="ECO:0000256" key="1">
    <source>
        <dbReference type="ARBA" id="ARBA00000085"/>
    </source>
</evidence>
<keyword evidence="7" id="KW-0597">Phosphoprotein</keyword>
<dbReference type="RefSeq" id="WP_119630524.1">
    <property type="nucleotide sequence ID" value="NZ_AP017928.1"/>
</dbReference>
<sequence>MSSPWRSEFPFLFLALLVGAFLSKVFDGFVVAFWFVLLVYLARHLFYANRLLTWLRGGKSGQPPQGDGVWEEIYYLIYRLRRRSKRRKKQLIRMLERFRTATAALPDATVVLGARDEIDWFNEAAERMLGLRRNDIGQQIGNLLRYPKFSQYLQNADYRSTVSIPSPLNENIQLEIRIVPYGDDLRLLVAQDVTQLRFMERVRSDFVANVSHELRTPLTVLKGYLETLNNANGTVPESTLKVFRRMEEQTARMESLVDGLLSLTRLESSTNQLMQKRVDVPLMLQSICDEVKLLADDHPSIELVVETGAGLLGAEQELRGAFSNLIVNAMKYTPPAGRVTVRWRDEGKGARLDVEDTGPGIAQHHLPRLTERFYRVSVEGCKNKGGSGLGLAIVKHALTRHGAELKIASTLGRGSCFSCCFPEERVLRGDFRTDAKIAQRL</sequence>
<keyword evidence="21" id="KW-1185">Reference proteome</keyword>
<dbReference type="Pfam" id="PF11808">
    <property type="entry name" value="PhoR"/>
    <property type="match status" value="1"/>
</dbReference>
<evidence type="ECO:0000256" key="17">
    <source>
        <dbReference type="ARBA" id="ARBA00025207"/>
    </source>
</evidence>
<organism evidence="20 21">
    <name type="scientific">Methylocaldum marinum</name>
    <dbReference type="NCBI Taxonomy" id="1432792"/>
    <lineage>
        <taxon>Bacteria</taxon>
        <taxon>Pseudomonadati</taxon>
        <taxon>Pseudomonadota</taxon>
        <taxon>Gammaproteobacteria</taxon>
        <taxon>Methylococcales</taxon>
        <taxon>Methylococcaceae</taxon>
        <taxon>Methylocaldum</taxon>
    </lineage>
</organism>
<dbReference type="GO" id="GO:0005886">
    <property type="term" value="C:plasma membrane"/>
    <property type="evidence" value="ECO:0007669"/>
    <property type="project" value="UniProtKB-SubCell"/>
</dbReference>
<evidence type="ECO:0000256" key="5">
    <source>
        <dbReference type="ARBA" id="ARBA00022448"/>
    </source>
</evidence>
<dbReference type="GO" id="GO:0004721">
    <property type="term" value="F:phosphoprotein phosphatase activity"/>
    <property type="evidence" value="ECO:0007669"/>
    <property type="project" value="InterPro"/>
</dbReference>
<dbReference type="SMART" id="SM00388">
    <property type="entry name" value="HisKA"/>
    <property type="match status" value="1"/>
</dbReference>
<evidence type="ECO:0000256" key="6">
    <source>
        <dbReference type="ARBA" id="ARBA00022475"/>
    </source>
</evidence>
<dbReference type="NCBIfam" id="NF008235">
    <property type="entry name" value="PRK11006.1"/>
    <property type="match status" value="1"/>
</dbReference>
<dbReference type="Gene3D" id="3.30.565.10">
    <property type="entry name" value="Histidine kinase-like ATPase, C-terminal domain"/>
    <property type="match status" value="1"/>
</dbReference>
<dbReference type="InterPro" id="IPR036890">
    <property type="entry name" value="HATPase_C_sf"/>
</dbReference>
<evidence type="ECO:0000256" key="9">
    <source>
        <dbReference type="ARBA" id="ARBA00022679"/>
    </source>
</evidence>
<feature type="transmembrane region" description="Helical" evidence="18">
    <location>
        <begin position="12"/>
        <end position="41"/>
    </location>
</feature>
<accession>A0A250KUV1</accession>
<dbReference type="PANTHER" id="PTHR45453:SF1">
    <property type="entry name" value="PHOSPHATE REGULON SENSOR PROTEIN PHOR"/>
    <property type="match status" value="1"/>
</dbReference>
<keyword evidence="16 18" id="KW-0472">Membrane</keyword>
<dbReference type="PROSITE" id="PS50109">
    <property type="entry name" value="HIS_KIN"/>
    <property type="match status" value="1"/>
</dbReference>
<evidence type="ECO:0000256" key="13">
    <source>
        <dbReference type="ARBA" id="ARBA00022840"/>
    </source>
</evidence>
<evidence type="ECO:0000313" key="21">
    <source>
        <dbReference type="Proteomes" id="UP000266313"/>
    </source>
</evidence>
<dbReference type="Pfam" id="PF13188">
    <property type="entry name" value="PAS_8"/>
    <property type="match status" value="1"/>
</dbReference>
<evidence type="ECO:0000256" key="11">
    <source>
        <dbReference type="ARBA" id="ARBA00022741"/>
    </source>
</evidence>
<reference evidence="20 21" key="1">
    <citation type="submission" date="2016-12" db="EMBL/GenBank/DDBJ databases">
        <title>Genome sequencing of Methylocaldum marinum.</title>
        <authorList>
            <person name="Takeuchi M."/>
            <person name="Kamagata Y."/>
            <person name="Hiraoka S."/>
            <person name="Oshima K."/>
            <person name="Hattori M."/>
            <person name="Iwasaki W."/>
        </authorList>
    </citation>
    <scope>NUCLEOTIDE SEQUENCE [LARGE SCALE GENOMIC DNA]</scope>
    <source>
        <strain evidence="20 21">S8</strain>
    </source>
</reference>
<dbReference type="SUPFAM" id="SSF55874">
    <property type="entry name" value="ATPase domain of HSP90 chaperone/DNA topoisomerase II/histidine kinase"/>
    <property type="match status" value="1"/>
</dbReference>
<evidence type="ECO:0000256" key="2">
    <source>
        <dbReference type="ARBA" id="ARBA00004236"/>
    </source>
</evidence>
<keyword evidence="11" id="KW-0547">Nucleotide-binding</keyword>
<dbReference type="InterPro" id="IPR036097">
    <property type="entry name" value="HisK_dim/P_sf"/>
</dbReference>
<dbReference type="SUPFAM" id="SSF55785">
    <property type="entry name" value="PYP-like sensor domain (PAS domain)"/>
    <property type="match status" value="1"/>
</dbReference>
<evidence type="ECO:0000256" key="7">
    <source>
        <dbReference type="ARBA" id="ARBA00022553"/>
    </source>
</evidence>
<evidence type="ECO:0000256" key="16">
    <source>
        <dbReference type="ARBA" id="ARBA00023136"/>
    </source>
</evidence>
<dbReference type="InterPro" id="IPR003661">
    <property type="entry name" value="HisK_dim/P_dom"/>
</dbReference>
<dbReference type="Proteomes" id="UP000266313">
    <property type="component" value="Chromosome"/>
</dbReference>